<accession>A0A0C9XHC3</accession>
<dbReference type="Pfam" id="PF00194">
    <property type="entry name" value="Carb_anhydrase"/>
    <property type="match status" value="1"/>
</dbReference>
<dbReference type="OrthoDB" id="429145at2759"/>
<dbReference type="HOGENOM" id="CLU_039326_0_1_1"/>
<dbReference type="PANTHER" id="PTHR18952">
    <property type="entry name" value="CARBONIC ANHYDRASE"/>
    <property type="match status" value="1"/>
</dbReference>
<proteinExistence type="inferred from homology"/>
<dbReference type="EC" id="4.2.1.1" evidence="2"/>
<dbReference type="PANTHER" id="PTHR18952:SF265">
    <property type="entry name" value="CARBONIC ANHYDRASE"/>
    <property type="match status" value="1"/>
</dbReference>
<dbReference type="GO" id="GO:0004089">
    <property type="term" value="F:carbonate dehydratase activity"/>
    <property type="evidence" value="ECO:0007669"/>
    <property type="project" value="UniProtKB-EC"/>
</dbReference>
<evidence type="ECO:0000256" key="2">
    <source>
        <dbReference type="ARBA" id="ARBA00012925"/>
    </source>
</evidence>
<feature type="signal peptide" evidence="7">
    <location>
        <begin position="1"/>
        <end position="25"/>
    </location>
</feature>
<keyword evidence="4" id="KW-0862">Zinc</keyword>
<comment type="similarity">
    <text evidence="1">Belongs to the alpha-carbonic anhydrase family.</text>
</comment>
<reference evidence="10" key="2">
    <citation type="submission" date="2015-01" db="EMBL/GenBank/DDBJ databases">
        <title>Evolutionary Origins and Diversification of the Mycorrhizal Mutualists.</title>
        <authorList>
            <consortium name="DOE Joint Genome Institute"/>
            <consortium name="Mycorrhizal Genomics Consortium"/>
            <person name="Kohler A."/>
            <person name="Kuo A."/>
            <person name="Nagy L.G."/>
            <person name="Floudas D."/>
            <person name="Copeland A."/>
            <person name="Barry K.W."/>
            <person name="Cichocki N."/>
            <person name="Veneault-Fourrey C."/>
            <person name="LaButti K."/>
            <person name="Lindquist E.A."/>
            <person name="Lipzen A."/>
            <person name="Lundell T."/>
            <person name="Morin E."/>
            <person name="Murat C."/>
            <person name="Riley R."/>
            <person name="Ohm R."/>
            <person name="Sun H."/>
            <person name="Tunlid A."/>
            <person name="Henrissat B."/>
            <person name="Grigoriev I.V."/>
            <person name="Hibbett D.S."/>
            <person name="Martin F."/>
        </authorList>
    </citation>
    <scope>NUCLEOTIDE SEQUENCE [LARGE SCALE GENOMIC DNA]</scope>
    <source>
        <strain evidence="10">LaAM-08-1</strain>
    </source>
</reference>
<dbReference type="InterPro" id="IPR001148">
    <property type="entry name" value="CA_dom"/>
</dbReference>
<evidence type="ECO:0000259" key="8">
    <source>
        <dbReference type="PROSITE" id="PS51144"/>
    </source>
</evidence>
<evidence type="ECO:0000256" key="3">
    <source>
        <dbReference type="ARBA" id="ARBA00022723"/>
    </source>
</evidence>
<keyword evidence="3" id="KW-0479">Metal-binding</keyword>
<dbReference type="SMART" id="SM01057">
    <property type="entry name" value="Carb_anhydrase"/>
    <property type="match status" value="1"/>
</dbReference>
<gene>
    <name evidence="9" type="ORF">K443DRAFT_106211</name>
</gene>
<dbReference type="STRING" id="1095629.A0A0C9XHC3"/>
<reference evidence="9 10" key="1">
    <citation type="submission" date="2014-04" db="EMBL/GenBank/DDBJ databases">
        <authorList>
            <consortium name="DOE Joint Genome Institute"/>
            <person name="Kuo A."/>
            <person name="Kohler A."/>
            <person name="Nagy L.G."/>
            <person name="Floudas D."/>
            <person name="Copeland A."/>
            <person name="Barry K.W."/>
            <person name="Cichocki N."/>
            <person name="Veneault-Fourrey C."/>
            <person name="LaButti K."/>
            <person name="Lindquist E.A."/>
            <person name="Lipzen A."/>
            <person name="Lundell T."/>
            <person name="Morin E."/>
            <person name="Murat C."/>
            <person name="Sun H."/>
            <person name="Tunlid A."/>
            <person name="Henrissat B."/>
            <person name="Grigoriev I.V."/>
            <person name="Hibbett D.S."/>
            <person name="Martin F."/>
            <person name="Nordberg H.P."/>
            <person name="Cantor M.N."/>
            <person name="Hua S.X."/>
        </authorList>
    </citation>
    <scope>NUCLEOTIDE SEQUENCE [LARGE SCALE GENOMIC DNA]</scope>
    <source>
        <strain evidence="9 10">LaAM-08-1</strain>
    </source>
</reference>
<evidence type="ECO:0000256" key="5">
    <source>
        <dbReference type="ARBA" id="ARBA00023239"/>
    </source>
</evidence>
<dbReference type="InterPro" id="IPR041891">
    <property type="entry name" value="Alpha_CA_prokaryot-like"/>
</dbReference>
<evidence type="ECO:0000256" key="1">
    <source>
        <dbReference type="ARBA" id="ARBA00010718"/>
    </source>
</evidence>
<dbReference type="InterPro" id="IPR036398">
    <property type="entry name" value="CA_dom_sf"/>
</dbReference>
<dbReference type="Proteomes" id="UP000054477">
    <property type="component" value="Unassembled WGS sequence"/>
</dbReference>
<evidence type="ECO:0000313" key="9">
    <source>
        <dbReference type="EMBL" id="KIJ97051.1"/>
    </source>
</evidence>
<dbReference type="Gene3D" id="3.10.200.10">
    <property type="entry name" value="Alpha carbonic anhydrase"/>
    <property type="match status" value="1"/>
</dbReference>
<comment type="catalytic activity">
    <reaction evidence="6">
        <text>hydrogencarbonate + H(+) = CO2 + H2O</text>
        <dbReference type="Rhea" id="RHEA:10748"/>
        <dbReference type="ChEBI" id="CHEBI:15377"/>
        <dbReference type="ChEBI" id="CHEBI:15378"/>
        <dbReference type="ChEBI" id="CHEBI:16526"/>
        <dbReference type="ChEBI" id="CHEBI:17544"/>
        <dbReference type="EC" id="4.2.1.1"/>
    </reaction>
</comment>
<organism evidence="9 10">
    <name type="scientific">Laccaria amethystina LaAM-08-1</name>
    <dbReference type="NCBI Taxonomy" id="1095629"/>
    <lineage>
        <taxon>Eukaryota</taxon>
        <taxon>Fungi</taxon>
        <taxon>Dikarya</taxon>
        <taxon>Basidiomycota</taxon>
        <taxon>Agaricomycotina</taxon>
        <taxon>Agaricomycetes</taxon>
        <taxon>Agaricomycetidae</taxon>
        <taxon>Agaricales</taxon>
        <taxon>Agaricineae</taxon>
        <taxon>Hydnangiaceae</taxon>
        <taxon>Laccaria</taxon>
    </lineage>
</organism>
<dbReference type="CDD" id="cd03124">
    <property type="entry name" value="alpha_CA_prokaryotic_like"/>
    <property type="match status" value="1"/>
</dbReference>
<evidence type="ECO:0000256" key="6">
    <source>
        <dbReference type="ARBA" id="ARBA00048348"/>
    </source>
</evidence>
<dbReference type="PROSITE" id="PS51144">
    <property type="entry name" value="ALPHA_CA_2"/>
    <property type="match status" value="1"/>
</dbReference>
<dbReference type="EMBL" id="KN838703">
    <property type="protein sequence ID" value="KIJ97051.1"/>
    <property type="molecule type" value="Genomic_DNA"/>
</dbReference>
<keyword evidence="10" id="KW-1185">Reference proteome</keyword>
<evidence type="ECO:0000256" key="7">
    <source>
        <dbReference type="SAM" id="SignalP"/>
    </source>
</evidence>
<dbReference type="SUPFAM" id="SSF51069">
    <property type="entry name" value="Carbonic anhydrase"/>
    <property type="match status" value="1"/>
</dbReference>
<name>A0A0C9XHC3_9AGAR</name>
<protein>
    <recommendedName>
        <fullName evidence="2">carbonic anhydrase</fullName>
        <ecNumber evidence="2">4.2.1.1</ecNumber>
    </recommendedName>
</protein>
<keyword evidence="7" id="KW-0732">Signal</keyword>
<evidence type="ECO:0000256" key="4">
    <source>
        <dbReference type="ARBA" id="ARBA00022833"/>
    </source>
</evidence>
<feature type="domain" description="Alpha-carbonic anhydrase" evidence="8">
    <location>
        <begin position="45"/>
        <end position="280"/>
    </location>
</feature>
<dbReference type="GO" id="GO:0008270">
    <property type="term" value="F:zinc ion binding"/>
    <property type="evidence" value="ECO:0007669"/>
    <property type="project" value="InterPro"/>
</dbReference>
<dbReference type="InterPro" id="IPR023561">
    <property type="entry name" value="Carbonic_anhydrase_a-class"/>
</dbReference>
<dbReference type="AlphaFoldDB" id="A0A0C9XHC3"/>
<keyword evidence="5" id="KW-0456">Lyase</keyword>
<feature type="chain" id="PRO_5002222830" description="carbonic anhydrase" evidence="7">
    <location>
        <begin position="26"/>
        <end position="280"/>
    </location>
</feature>
<sequence>MLFQNPTFLGAVASTLLLSTSFVQGVCLHNHGRNLQAGPGSVPISNFSYIGVTGPLGWAGLNTANVKCSTANVQSPINIEHDVVPLSKTHPQLSIPNVKSAEFENLGSTVEVMINGTTIFEGKTYSLKQYHFHTPAEHLIDAQFYPMEVHFVNIASDGSILVLAAIFELSLTGTNTNLLDPLSAPLLTITEPGSSTTTGPLSFSDITNFFNTVPLFKYTGSLTTPPCTDGVIFLVADTFLPISPKAFLEFKSVLKFNARYVQNAPGEENLIEVAAGQLPK</sequence>
<evidence type="ECO:0000313" key="10">
    <source>
        <dbReference type="Proteomes" id="UP000054477"/>
    </source>
</evidence>